<dbReference type="SUPFAM" id="SSF144232">
    <property type="entry name" value="HIT/MYND zinc finger-like"/>
    <property type="match status" value="1"/>
</dbReference>
<feature type="region of interest" description="Disordered" evidence="5">
    <location>
        <begin position="184"/>
        <end position="240"/>
    </location>
</feature>
<name>A0A482XA96_LAOST</name>
<dbReference type="Proteomes" id="UP000291343">
    <property type="component" value="Unassembled WGS sequence"/>
</dbReference>
<proteinExistence type="predicted"/>
<evidence type="ECO:0000256" key="4">
    <source>
        <dbReference type="PROSITE-ProRule" id="PRU00134"/>
    </source>
</evidence>
<accession>A0A482XA96</accession>
<evidence type="ECO:0000259" key="6">
    <source>
        <dbReference type="PROSITE" id="PS50865"/>
    </source>
</evidence>
<dbReference type="OrthoDB" id="6332516at2759"/>
<feature type="region of interest" description="Disordered" evidence="5">
    <location>
        <begin position="1551"/>
        <end position="1581"/>
    </location>
</feature>
<organism evidence="7 8">
    <name type="scientific">Laodelphax striatellus</name>
    <name type="common">Small brown planthopper</name>
    <name type="synonym">Delphax striatella</name>
    <dbReference type="NCBI Taxonomy" id="195883"/>
    <lineage>
        <taxon>Eukaryota</taxon>
        <taxon>Metazoa</taxon>
        <taxon>Ecdysozoa</taxon>
        <taxon>Arthropoda</taxon>
        <taxon>Hexapoda</taxon>
        <taxon>Insecta</taxon>
        <taxon>Pterygota</taxon>
        <taxon>Neoptera</taxon>
        <taxon>Paraneoptera</taxon>
        <taxon>Hemiptera</taxon>
        <taxon>Auchenorrhyncha</taxon>
        <taxon>Fulgoroidea</taxon>
        <taxon>Delphacidae</taxon>
        <taxon>Criomorphinae</taxon>
        <taxon>Laodelphax</taxon>
    </lineage>
</organism>
<feature type="compositionally biased region" description="Low complexity" evidence="5">
    <location>
        <begin position="592"/>
        <end position="607"/>
    </location>
</feature>
<feature type="compositionally biased region" description="Polar residues" evidence="5">
    <location>
        <begin position="1571"/>
        <end position="1581"/>
    </location>
</feature>
<sequence>MQNSSSSLCQWLKNVESKRRKEVLHEMTKTLLELKLNENGIKTAFKQLSSTCKVVLERCDDKNDGKLKRQNDEQDRRTRKKSKVIDKALETVEEVQQKTSLSNNLFNSRKNLKKDLLSSRENENDIKSIERLKEEKLQRVIYDSYTGSSSSTNRNAHQLCEDLVHKRTKELKITFIKELHNPSSSSEERIVVKPNKQLNEKSKNMHNNVSISKIRKQSQRIKQRQRKKFGKSSETSSFLKTTDDSSFTKLKEAVKQKMLDDSPNIKQRNTSIHAATLSISDGSPANNSVYGTEQIQNLHSEKVTDVIQIESDDDDDDDDTDDLLSRRTIDDCNNGNIVNSKINEKEKFTITPEKLCESKISFKKQLPKQNKEHLSLEKRNLDKYSSPQTLKDSFCNDSTCNLQKKVVENKTFMPSKAPVSENSVIPSFEVGGKEKGRPFGFIRVKDPASLGISVPKGVLPENALSCEKINIDQQSLSSTSSHNNPPSNEPNNVTYNVNAPTSSGQCNVTVGNNNISIYVQMGVSDVMKNQLESNGNVKKVSNQSSLNSGTDFHVTSKSNVNFNQECSKACSSLTKIVKMGVDKNNENLSIDTSQSNQNTTSNVNSTNPHNSCIPESHTSLVDEIIRSMQNNYDHTYTAQKTTNAIEIPKRTSSVKNKATKPIDTLSISHQLPQVSLKTYSRQNVGGSLPQNYNSCRSDLKMSNSGGNNNYNTQCCPPLSSSFNAHEQAKSLISGKTNEEIQCSTQCLKQTEKHSLQELFAVVNTSSMSHPKGASITHSSSNIETHQKTTSKPVSCQSTLANVINASTSTTLCTPIPPANTINSQPLTIDGSISGESQNHKTKASMRSILKEVQSPSITNLQNCSTKLNYEQVNPVNINLVEKKANQDCLTVNTLKSVASMSSINTLSEHNSGVVPMTNLISSRMKQVRSIDMKEQQSSDHSNSAVNKPQKCLSTYFPSDRILSTIEGTTEVYKSINPQVDNLKAGSKPIGSANDSVLLIVLDELDMAKIHQMYQQLKAAINLDQNKEENLKTLKKAPIFDLSKYDRLIKHHNHTLNVYASTFVSLLIVILKKADSNGINRKKALMLVYVKILELFWDNNELKYAYNRFQKNIINLLEALKLQVKASLILDETDESLLTDVWSVMILSDEVFDIAITITANIINSPIKYFYGTKSYDLDKYSDYIQRCIKNLALVQYLDKCTKYFASQNNLAKQTTASIKKLVDSTRSSNSLDDNILTLNKPVEQSSNNSEKNMPELGPSFEKPVQPEINSANKSIELLSSDSARNIPVSGLLLKDTVESPSNNSAKKAPVSDPILKKPVESSNNNPAEIISPVSVPSLKNPMEPPHNNSLMEHTNVGSSNSKIRIINGPLRRGVQLIDALPLKTKPLEKPKFIWLPRSMKTSSEQSKPVVITKSNANQSKTVMIPKSNAAQSIIQNMKKQLIQSNPSLLKTITKQSKPIMVTNFSASKFTLENMKEKVAKKLHSFQKSDSTSSQPIDNSGNLRKSSDHNLSTIPSENPITNNLVNETVTEHLDTHELCPIIIDVRSLQGSSFDTVENTSESSKTKSTESNQLESCYMQSNKSQDTNLTLQKSANLQDSQDPNDVTQNTAKPGGSQAINDVIQQKSVNVTQNTTKTCGSKAIKDVIQQKSVIMAQNTTKPGGSQAINNVIQQMKSVNNKSNQASSGIPQQSSSILGEPQVRNIIVQDQIDIHATNMILQKSDCSNNDPQASSVVIQKIANLIESQAIKVIPLNKEELGGFQMTKNRVLEKSALLNKPQAIDINVQKSANSDESQNTNNLASLSIVELVDSQAKMKTNQVSTASPNELQVLFVGESVNLEEARIVKEVPCQSAENISSGRVLKVVDGAIDTVSKASSEGMNVTLKLNLPQQLESTPNSSLGNRLNLIATPLQKKFQPNIFKSKEIPEDLQKSLQSDIRNTLNQRYDDVSLSLGFRCLYCERSGLLRKAFVQCSVCKTARYCDAICQKYDWTVHKAECVPFKAS</sequence>
<dbReference type="Pfam" id="PF01753">
    <property type="entry name" value="zf-MYND"/>
    <property type="match status" value="1"/>
</dbReference>
<feature type="region of interest" description="Disordered" evidence="5">
    <location>
        <begin position="1227"/>
        <end position="1265"/>
    </location>
</feature>
<dbReference type="PROSITE" id="PS50865">
    <property type="entry name" value="ZF_MYND_2"/>
    <property type="match status" value="1"/>
</dbReference>
<keyword evidence="1" id="KW-0479">Metal-binding</keyword>
<gene>
    <name evidence="7" type="ORF">LSTR_LSTR001394</name>
</gene>
<feature type="compositionally biased region" description="Polar residues" evidence="5">
    <location>
        <begin position="1485"/>
        <end position="1521"/>
    </location>
</feature>
<dbReference type="STRING" id="195883.A0A482XA96"/>
<feature type="region of interest" description="Disordered" evidence="5">
    <location>
        <begin position="474"/>
        <end position="499"/>
    </location>
</feature>
<keyword evidence="8" id="KW-1185">Reference proteome</keyword>
<evidence type="ECO:0000256" key="3">
    <source>
        <dbReference type="ARBA" id="ARBA00022833"/>
    </source>
</evidence>
<feature type="region of interest" description="Disordered" evidence="5">
    <location>
        <begin position="769"/>
        <end position="789"/>
    </location>
</feature>
<feature type="compositionally biased region" description="Low complexity" evidence="5">
    <location>
        <begin position="475"/>
        <end position="492"/>
    </location>
</feature>
<feature type="compositionally biased region" description="Basic residues" evidence="5">
    <location>
        <begin position="213"/>
        <end position="230"/>
    </location>
</feature>
<keyword evidence="2 4" id="KW-0863">Zinc-finger</keyword>
<keyword evidence="3" id="KW-0862">Zinc</keyword>
<feature type="compositionally biased region" description="Polar residues" evidence="5">
    <location>
        <begin position="775"/>
        <end position="789"/>
    </location>
</feature>
<comment type="caution">
    <text evidence="7">The sequence shown here is derived from an EMBL/GenBank/DDBJ whole genome shotgun (WGS) entry which is preliminary data.</text>
</comment>
<protein>
    <recommendedName>
        <fullName evidence="6">MYND-type domain-containing protein</fullName>
    </recommendedName>
</protein>
<evidence type="ECO:0000313" key="7">
    <source>
        <dbReference type="EMBL" id="RZF42599.1"/>
    </source>
</evidence>
<dbReference type="PROSITE" id="PS01360">
    <property type="entry name" value="ZF_MYND_1"/>
    <property type="match status" value="1"/>
</dbReference>
<evidence type="ECO:0000256" key="2">
    <source>
        <dbReference type="ARBA" id="ARBA00022771"/>
    </source>
</evidence>
<reference evidence="7 8" key="1">
    <citation type="journal article" date="2017" name="Gigascience">
        <title>Genome sequence of the small brown planthopper, Laodelphax striatellus.</title>
        <authorList>
            <person name="Zhu J."/>
            <person name="Jiang F."/>
            <person name="Wang X."/>
            <person name="Yang P."/>
            <person name="Bao Y."/>
            <person name="Zhao W."/>
            <person name="Wang W."/>
            <person name="Lu H."/>
            <person name="Wang Q."/>
            <person name="Cui N."/>
            <person name="Li J."/>
            <person name="Chen X."/>
            <person name="Luo L."/>
            <person name="Yu J."/>
            <person name="Kang L."/>
            <person name="Cui F."/>
        </authorList>
    </citation>
    <scope>NUCLEOTIDE SEQUENCE [LARGE SCALE GENOMIC DNA]</scope>
    <source>
        <strain evidence="7">Lst14</strain>
    </source>
</reference>
<feature type="region of interest" description="Disordered" evidence="5">
    <location>
        <begin position="587"/>
        <end position="614"/>
    </location>
</feature>
<dbReference type="InParanoid" id="A0A482XA96"/>
<feature type="region of interest" description="Disordered" evidence="5">
    <location>
        <begin position="1482"/>
        <end position="1521"/>
    </location>
</feature>
<dbReference type="Gene3D" id="6.10.140.2220">
    <property type="match status" value="1"/>
</dbReference>
<evidence type="ECO:0000256" key="1">
    <source>
        <dbReference type="ARBA" id="ARBA00022723"/>
    </source>
</evidence>
<evidence type="ECO:0000256" key="5">
    <source>
        <dbReference type="SAM" id="MobiDB-lite"/>
    </source>
</evidence>
<dbReference type="EMBL" id="QKKF02014716">
    <property type="protein sequence ID" value="RZF42599.1"/>
    <property type="molecule type" value="Genomic_DNA"/>
</dbReference>
<feature type="domain" description="MYND-type" evidence="6">
    <location>
        <begin position="1954"/>
        <end position="1995"/>
    </location>
</feature>
<feature type="region of interest" description="Disordered" evidence="5">
    <location>
        <begin position="1297"/>
        <end position="1338"/>
    </location>
</feature>
<dbReference type="GO" id="GO:0008270">
    <property type="term" value="F:zinc ion binding"/>
    <property type="evidence" value="ECO:0007669"/>
    <property type="project" value="UniProtKB-KW"/>
</dbReference>
<feature type="region of interest" description="Disordered" evidence="5">
    <location>
        <begin position="1594"/>
        <end position="1615"/>
    </location>
</feature>
<evidence type="ECO:0000313" key="8">
    <source>
        <dbReference type="Proteomes" id="UP000291343"/>
    </source>
</evidence>
<feature type="compositionally biased region" description="Polar residues" evidence="5">
    <location>
        <begin position="1242"/>
        <end position="1251"/>
    </location>
</feature>
<dbReference type="InterPro" id="IPR002893">
    <property type="entry name" value="Znf_MYND"/>
</dbReference>